<keyword evidence="10" id="KW-1185">Reference proteome</keyword>
<evidence type="ECO:0000256" key="1">
    <source>
        <dbReference type="ARBA" id="ARBA00006247"/>
    </source>
</evidence>
<accession>A0AAW0FZ61</accession>
<evidence type="ECO:0000313" key="9">
    <source>
        <dbReference type="EMBL" id="KAK7686368.1"/>
    </source>
</evidence>
<feature type="binding site" evidence="7">
    <location>
        <position position="283"/>
    </location>
    <ligand>
        <name>Zn(2+)</name>
        <dbReference type="ChEBI" id="CHEBI:29105"/>
        <label>2</label>
    </ligand>
</feature>
<name>A0AAW0FZ61_9APHY</name>
<evidence type="ECO:0000256" key="7">
    <source>
        <dbReference type="PIRSR" id="PIRSR037217-2"/>
    </source>
</evidence>
<dbReference type="PROSITE" id="PS00759">
    <property type="entry name" value="ARGE_DAPE_CPG2_2"/>
    <property type="match status" value="1"/>
</dbReference>
<feature type="binding site" evidence="7">
    <location>
        <position position="220"/>
    </location>
    <ligand>
        <name>Zn(2+)</name>
        <dbReference type="ChEBI" id="CHEBI:29105"/>
        <label>1</label>
    </ligand>
</feature>
<feature type="binding site" evidence="7">
    <location>
        <position position="185"/>
    </location>
    <ligand>
        <name>Zn(2+)</name>
        <dbReference type="ChEBI" id="CHEBI:29105"/>
        <label>2</label>
    </ligand>
</feature>
<dbReference type="EMBL" id="JASBNA010000017">
    <property type="protein sequence ID" value="KAK7686368.1"/>
    <property type="molecule type" value="Genomic_DNA"/>
</dbReference>
<feature type="binding site" evidence="7">
    <location>
        <position position="255"/>
    </location>
    <ligand>
        <name>Zn(2+)</name>
        <dbReference type="ChEBI" id="CHEBI:29105"/>
        <label>1</label>
    </ligand>
</feature>
<keyword evidence="2" id="KW-0645">Protease</keyword>
<dbReference type="InterPro" id="IPR047177">
    <property type="entry name" value="Pept_M20A"/>
</dbReference>
<gene>
    <name evidence="9" type="ORF">QCA50_010592</name>
</gene>
<evidence type="ECO:0000256" key="3">
    <source>
        <dbReference type="ARBA" id="ARBA00022723"/>
    </source>
</evidence>
<proteinExistence type="inferred from homology"/>
<dbReference type="CDD" id="cd05674">
    <property type="entry name" value="M20_yscS"/>
    <property type="match status" value="1"/>
</dbReference>
<evidence type="ECO:0000256" key="4">
    <source>
        <dbReference type="ARBA" id="ARBA00022801"/>
    </source>
</evidence>
<dbReference type="GO" id="GO:0000328">
    <property type="term" value="C:fungal-type vacuole lumen"/>
    <property type="evidence" value="ECO:0007669"/>
    <property type="project" value="TreeGrafter"/>
</dbReference>
<dbReference type="GO" id="GO:0004181">
    <property type="term" value="F:metallocarboxypeptidase activity"/>
    <property type="evidence" value="ECO:0007669"/>
    <property type="project" value="InterPro"/>
</dbReference>
<dbReference type="Pfam" id="PF01546">
    <property type="entry name" value="Peptidase_M20"/>
    <property type="match status" value="1"/>
</dbReference>
<feature type="domain" description="Peptidase M20 dimerisation" evidence="8">
    <location>
        <begin position="302"/>
        <end position="454"/>
    </location>
</feature>
<dbReference type="AlphaFoldDB" id="A0AAW0FZ61"/>
<dbReference type="Gene3D" id="3.40.630.10">
    <property type="entry name" value="Zn peptidases"/>
    <property type="match status" value="1"/>
</dbReference>
<comment type="similarity">
    <text evidence="1">Belongs to the peptidase M20A family.</text>
</comment>
<comment type="caution">
    <text evidence="9">The sequence shown here is derived from an EMBL/GenBank/DDBJ whole genome shotgun (WGS) entry which is preliminary data.</text>
</comment>
<evidence type="ECO:0000256" key="2">
    <source>
        <dbReference type="ARBA" id="ARBA00022670"/>
    </source>
</evidence>
<feature type="active site" evidence="6">
    <location>
        <position position="187"/>
    </location>
</feature>
<keyword evidence="4" id="KW-0378">Hydrolase</keyword>
<dbReference type="FunFam" id="3.40.630.10:FF:000027">
    <property type="entry name" value="N-fatty-acyl-amino acid synthase/hydrolase PM20D1"/>
    <property type="match status" value="1"/>
</dbReference>
<evidence type="ECO:0000256" key="5">
    <source>
        <dbReference type="ARBA" id="ARBA00022833"/>
    </source>
</evidence>
<evidence type="ECO:0000256" key="6">
    <source>
        <dbReference type="PIRSR" id="PIRSR037217-1"/>
    </source>
</evidence>
<feature type="binding site" evidence="7">
    <location>
        <position position="567"/>
    </location>
    <ligand>
        <name>Zn(2+)</name>
        <dbReference type="ChEBI" id="CHEBI:29105"/>
        <label>1</label>
    </ligand>
</feature>
<reference evidence="9 10" key="1">
    <citation type="submission" date="2022-09" db="EMBL/GenBank/DDBJ databases">
        <authorList>
            <person name="Palmer J.M."/>
        </authorList>
    </citation>
    <scope>NUCLEOTIDE SEQUENCE [LARGE SCALE GENOMIC DNA]</scope>
    <source>
        <strain evidence="9 10">DSM 7382</strain>
    </source>
</reference>
<dbReference type="InterPro" id="IPR017141">
    <property type="entry name" value="Pept_M20_carboxypep"/>
</dbReference>
<dbReference type="InterPro" id="IPR036264">
    <property type="entry name" value="Bact_exopeptidase_dim_dom"/>
</dbReference>
<dbReference type="Gene3D" id="3.30.70.360">
    <property type="match status" value="1"/>
</dbReference>
<organism evidence="9 10">
    <name type="scientific">Cerrena zonata</name>
    <dbReference type="NCBI Taxonomy" id="2478898"/>
    <lineage>
        <taxon>Eukaryota</taxon>
        <taxon>Fungi</taxon>
        <taxon>Dikarya</taxon>
        <taxon>Basidiomycota</taxon>
        <taxon>Agaricomycotina</taxon>
        <taxon>Agaricomycetes</taxon>
        <taxon>Polyporales</taxon>
        <taxon>Cerrenaceae</taxon>
        <taxon>Cerrena</taxon>
    </lineage>
</organism>
<evidence type="ECO:0000313" key="10">
    <source>
        <dbReference type="Proteomes" id="UP001385951"/>
    </source>
</evidence>
<protein>
    <recommendedName>
        <fullName evidence="8">Peptidase M20 dimerisation domain-containing protein</fullName>
    </recommendedName>
</protein>
<dbReference type="SUPFAM" id="SSF55031">
    <property type="entry name" value="Bacterial exopeptidase dimerisation domain"/>
    <property type="match status" value="1"/>
</dbReference>
<dbReference type="Proteomes" id="UP001385951">
    <property type="component" value="Unassembled WGS sequence"/>
</dbReference>
<keyword evidence="5 7" id="KW-0862">Zinc</keyword>
<feature type="active site" description="Proton acceptor" evidence="6">
    <location>
        <position position="254"/>
    </location>
</feature>
<feature type="binding site" evidence="7">
    <location>
        <position position="220"/>
    </location>
    <ligand>
        <name>Zn(2+)</name>
        <dbReference type="ChEBI" id="CHEBI:29105"/>
        <label>2</label>
    </ligand>
</feature>
<keyword evidence="3 7" id="KW-0479">Metal-binding</keyword>
<dbReference type="InterPro" id="IPR011650">
    <property type="entry name" value="Peptidase_M20_dimer"/>
</dbReference>
<dbReference type="PIRSF" id="PIRSF037217">
    <property type="entry name" value="Carboxypeptidase_S"/>
    <property type="match status" value="1"/>
</dbReference>
<dbReference type="GO" id="GO:0046872">
    <property type="term" value="F:metal ion binding"/>
    <property type="evidence" value="ECO:0007669"/>
    <property type="project" value="UniProtKB-KW"/>
</dbReference>
<dbReference type="InterPro" id="IPR001261">
    <property type="entry name" value="ArgE/DapE_CS"/>
</dbReference>
<dbReference type="SUPFAM" id="SSF53187">
    <property type="entry name" value="Zn-dependent exopeptidases"/>
    <property type="match status" value="1"/>
</dbReference>
<sequence>MVKVENYIPLPLPNERPSLRATVHPYLALAITTLLCVCAPLWATLTSNDVAGLVHNHLGDIDPGSRLGTVVTAINICPQPSPLIPTKHADLWNSLNNKYGTEAFISHAIDWLGGAIQIPTESFDDMGPIGEDPRWDVFSPFHDYLLKAFPRVHSTLVLTKVNTYGLLFEWKGSDETLKPLLLMGHQDVVPVNPDTVNEWTYPPYSGHFDGKLLWGRGSSDDKNDLIGFMTTIETLIENGFKPSRSIVLSFGFDEEASGTEGAAHLAKHLLEKYGENAFAMLIDEGGDYMTEHGKDFATPGITEKGYIDVRVEVQSPGGHSSVPPPHTTIGILSALLVHIESNPSRPIFNRGTPMYIKSQCLAAHAPALPSDLRKALLDADKSDKALRAAEKMLFEDRIFKALVETTQAIDLVSGGVKTNALPESAWAVVNHRVATDSSLEEVKRQYINTLETLTAEFNLSFNAFGEDITNSSIDSYGKLTLSDAYQDALEPAPTTPTSKDAAPYQLLAGTIRATYSIHRGGDDSEVIVSPGIMSGNTDTSGYWNLTPHIFRYNHHYTGNRSLTDDIHTINEFIEVDAYLEMIKFFTLLILNADESTNL</sequence>
<dbReference type="Pfam" id="PF07687">
    <property type="entry name" value="M20_dimer"/>
    <property type="match status" value="1"/>
</dbReference>
<evidence type="ECO:0000259" key="8">
    <source>
        <dbReference type="Pfam" id="PF07687"/>
    </source>
</evidence>
<dbReference type="PANTHER" id="PTHR45962:SF1">
    <property type="entry name" value="N-FATTY-ACYL-AMINO ACID SYNTHASE_HYDROLASE PM20D1"/>
    <property type="match status" value="1"/>
</dbReference>
<dbReference type="GO" id="GO:0051603">
    <property type="term" value="P:proteolysis involved in protein catabolic process"/>
    <property type="evidence" value="ECO:0007669"/>
    <property type="project" value="TreeGrafter"/>
</dbReference>
<dbReference type="PROSITE" id="PS00758">
    <property type="entry name" value="ARGE_DAPE_CPG2_1"/>
    <property type="match status" value="1"/>
</dbReference>
<dbReference type="Gene3D" id="1.10.150.900">
    <property type="match status" value="1"/>
</dbReference>
<dbReference type="InterPro" id="IPR002933">
    <property type="entry name" value="Peptidase_M20"/>
</dbReference>
<dbReference type="PANTHER" id="PTHR45962">
    <property type="entry name" value="N-FATTY-ACYL-AMINO ACID SYNTHASE/HYDROLASE PM20D1"/>
    <property type="match status" value="1"/>
</dbReference>